<dbReference type="AlphaFoldDB" id="A0AA40HPW1"/>
<sequence>MGTGELNISKPSDLLATLLSDKITGKNLVMWPVKWKKMNSIHNFRQTSSTLLYSLPYRELLASSKIKRLKLVY</sequence>
<dbReference type="Proteomes" id="UP001177744">
    <property type="component" value="Unassembled WGS sequence"/>
</dbReference>
<keyword evidence="2" id="KW-1185">Reference proteome</keyword>
<evidence type="ECO:0000313" key="2">
    <source>
        <dbReference type="Proteomes" id="UP001177744"/>
    </source>
</evidence>
<accession>A0AA40HPW1</accession>
<organism evidence="1 2">
    <name type="scientific">Cnephaeus nilssonii</name>
    <name type="common">Northern bat</name>
    <name type="synonym">Eptesicus nilssonii</name>
    <dbReference type="NCBI Taxonomy" id="3371016"/>
    <lineage>
        <taxon>Eukaryota</taxon>
        <taxon>Metazoa</taxon>
        <taxon>Chordata</taxon>
        <taxon>Craniata</taxon>
        <taxon>Vertebrata</taxon>
        <taxon>Euteleostomi</taxon>
        <taxon>Mammalia</taxon>
        <taxon>Eutheria</taxon>
        <taxon>Laurasiatheria</taxon>
        <taxon>Chiroptera</taxon>
        <taxon>Yangochiroptera</taxon>
        <taxon>Vespertilionidae</taxon>
        <taxon>Cnephaeus</taxon>
    </lineage>
</organism>
<evidence type="ECO:0000313" key="1">
    <source>
        <dbReference type="EMBL" id="KAK1335216.1"/>
    </source>
</evidence>
<protein>
    <submittedName>
        <fullName evidence="1">Uncharacterized protein</fullName>
    </submittedName>
</protein>
<comment type="caution">
    <text evidence="1">The sequence shown here is derived from an EMBL/GenBank/DDBJ whole genome shotgun (WGS) entry which is preliminary data.</text>
</comment>
<dbReference type="EMBL" id="JAULJE010000014">
    <property type="protein sequence ID" value="KAK1335216.1"/>
    <property type="molecule type" value="Genomic_DNA"/>
</dbReference>
<name>A0AA40HPW1_CNENI</name>
<reference evidence="1" key="1">
    <citation type="submission" date="2023-06" db="EMBL/GenBank/DDBJ databases">
        <title>Reference genome for the Northern bat (Eptesicus nilssonii), a most northern bat species.</title>
        <authorList>
            <person name="Laine V.N."/>
            <person name="Pulliainen A.T."/>
            <person name="Lilley T.M."/>
        </authorList>
    </citation>
    <scope>NUCLEOTIDE SEQUENCE</scope>
    <source>
        <strain evidence="1">BLF_Eptnil</strain>
        <tissue evidence="1">Kidney</tissue>
    </source>
</reference>
<gene>
    <name evidence="1" type="ORF">QTO34_004800</name>
</gene>
<proteinExistence type="predicted"/>